<dbReference type="SUPFAM" id="SSF55347">
    <property type="entry name" value="Glyceraldehyde-3-phosphate dehydrogenase-like, C-terminal domain"/>
    <property type="match status" value="1"/>
</dbReference>
<comment type="similarity">
    <text evidence="1">Belongs to the Gfo/Idh/MocA family.</text>
</comment>
<dbReference type="Pfam" id="PF01408">
    <property type="entry name" value="GFO_IDH_MocA"/>
    <property type="match status" value="1"/>
</dbReference>
<keyword evidence="2" id="KW-0560">Oxidoreductase</keyword>
<evidence type="ECO:0000256" key="2">
    <source>
        <dbReference type="ARBA" id="ARBA00023002"/>
    </source>
</evidence>
<proteinExistence type="inferred from homology"/>
<dbReference type="PANTHER" id="PTHR43708">
    <property type="entry name" value="CONSERVED EXPRESSED OXIDOREDUCTASE (EUROFUNG)"/>
    <property type="match status" value="1"/>
</dbReference>
<dbReference type="PANTHER" id="PTHR43708:SF5">
    <property type="entry name" value="CONSERVED EXPRESSED OXIDOREDUCTASE (EUROFUNG)-RELATED"/>
    <property type="match status" value="1"/>
</dbReference>
<name>A0A7V4XSB6_9BACT</name>
<dbReference type="Pfam" id="PF22725">
    <property type="entry name" value="GFO_IDH_MocA_C3"/>
    <property type="match status" value="1"/>
</dbReference>
<reference evidence="5" key="1">
    <citation type="journal article" date="2020" name="mSystems">
        <title>Genome- and Community-Level Interaction Insights into Carbon Utilization and Element Cycling Functions of Hydrothermarchaeota in Hydrothermal Sediment.</title>
        <authorList>
            <person name="Zhou Z."/>
            <person name="Liu Y."/>
            <person name="Xu W."/>
            <person name="Pan J."/>
            <person name="Luo Z.H."/>
            <person name="Li M."/>
        </authorList>
    </citation>
    <scope>NUCLEOTIDE SEQUENCE [LARGE SCALE GENOMIC DNA]</scope>
    <source>
        <strain evidence="5">SpSt-855</strain>
    </source>
</reference>
<evidence type="ECO:0000313" key="5">
    <source>
        <dbReference type="EMBL" id="HGY94196.1"/>
    </source>
</evidence>
<accession>A0A7V4XSB6</accession>
<protein>
    <submittedName>
        <fullName evidence="5">Gfo/Idh/MocA family oxidoreductase</fullName>
    </submittedName>
</protein>
<sequence length="329" mass="35191">MTRYGILGFGHHARKRLISAFEGAAHAQLAGFWRHNEQKAAVDAAEFGIAAYPTADALCASPEIDAVFITSPDAMHLRDVLLALRHGKPVLCEKPLAMRAPEVEEMLAAAQSAGVFLGVAQNMRYYQSVELIRRWVAEGRIGAPQLVHAQVCHDGTRSPRAWICDPGLACGGPIGDVGIHCIDALRYVLGEDVSQVATLGHGDAISGQVESHAAISLAFHSGAAGAVTLTTRGRYRSRLEVTGTTGVIVCENALTVDHPVEVQLLRGWDGVEQQETVSNADGYSRMLDAFSAALQGKEAFRAPATDGLLNQRVLDAAYDSMRTGQVITL</sequence>
<dbReference type="GO" id="GO:0016491">
    <property type="term" value="F:oxidoreductase activity"/>
    <property type="evidence" value="ECO:0007669"/>
    <property type="project" value="UniProtKB-KW"/>
</dbReference>
<feature type="domain" description="GFO/IDH/MocA-like oxidoreductase" evidence="4">
    <location>
        <begin position="131"/>
        <end position="248"/>
    </location>
</feature>
<comment type="caution">
    <text evidence="5">The sequence shown here is derived from an EMBL/GenBank/DDBJ whole genome shotgun (WGS) entry which is preliminary data.</text>
</comment>
<dbReference type="GO" id="GO:0000166">
    <property type="term" value="F:nucleotide binding"/>
    <property type="evidence" value="ECO:0007669"/>
    <property type="project" value="InterPro"/>
</dbReference>
<dbReference type="AlphaFoldDB" id="A0A7V4XSB6"/>
<dbReference type="InterPro" id="IPR000683">
    <property type="entry name" value="Gfo/Idh/MocA-like_OxRdtase_N"/>
</dbReference>
<dbReference type="Gene3D" id="3.40.50.720">
    <property type="entry name" value="NAD(P)-binding Rossmann-like Domain"/>
    <property type="match status" value="1"/>
</dbReference>
<evidence type="ECO:0000259" key="4">
    <source>
        <dbReference type="Pfam" id="PF22725"/>
    </source>
</evidence>
<dbReference type="EMBL" id="DTKL01000032">
    <property type="protein sequence ID" value="HGY94196.1"/>
    <property type="molecule type" value="Genomic_DNA"/>
</dbReference>
<evidence type="ECO:0000259" key="3">
    <source>
        <dbReference type="Pfam" id="PF01408"/>
    </source>
</evidence>
<evidence type="ECO:0000256" key="1">
    <source>
        <dbReference type="ARBA" id="ARBA00010928"/>
    </source>
</evidence>
<feature type="domain" description="Gfo/Idh/MocA-like oxidoreductase N-terminal" evidence="3">
    <location>
        <begin position="3"/>
        <end position="120"/>
    </location>
</feature>
<organism evidence="5">
    <name type="scientific">Acidobacterium capsulatum</name>
    <dbReference type="NCBI Taxonomy" id="33075"/>
    <lineage>
        <taxon>Bacteria</taxon>
        <taxon>Pseudomonadati</taxon>
        <taxon>Acidobacteriota</taxon>
        <taxon>Terriglobia</taxon>
        <taxon>Terriglobales</taxon>
        <taxon>Acidobacteriaceae</taxon>
        <taxon>Acidobacterium</taxon>
    </lineage>
</organism>
<dbReference type="Gene3D" id="3.30.360.10">
    <property type="entry name" value="Dihydrodipicolinate Reductase, domain 2"/>
    <property type="match status" value="1"/>
</dbReference>
<dbReference type="InterPro" id="IPR051317">
    <property type="entry name" value="Gfo/Idh/MocA_oxidoreduct"/>
</dbReference>
<dbReference type="InterPro" id="IPR036291">
    <property type="entry name" value="NAD(P)-bd_dom_sf"/>
</dbReference>
<dbReference type="InterPro" id="IPR055170">
    <property type="entry name" value="GFO_IDH_MocA-like_dom"/>
</dbReference>
<gene>
    <name evidence="5" type="ORF">ENW50_05860</name>
</gene>
<dbReference type="SUPFAM" id="SSF51735">
    <property type="entry name" value="NAD(P)-binding Rossmann-fold domains"/>
    <property type="match status" value="1"/>
</dbReference>